<dbReference type="UniPathway" id="UPA00085"/>
<protein>
    <recommendedName>
        <fullName evidence="11">CDP-diacylglycerol--glycerol-3-phosphate 3-phosphatidyltransferase</fullName>
        <ecNumber evidence="11">2.7.8.5</ecNumber>
    </recommendedName>
</protein>
<evidence type="ECO:0000256" key="7">
    <source>
        <dbReference type="ARBA" id="ARBA00023098"/>
    </source>
</evidence>
<dbReference type="AlphaFoldDB" id="A0A3E4QPY7"/>
<dbReference type="EMBL" id="QSRJ01000011">
    <property type="protein sequence ID" value="RGL08260.1"/>
    <property type="molecule type" value="Genomic_DNA"/>
</dbReference>
<dbReference type="PIRSF" id="PIRSF000847">
    <property type="entry name" value="Phos_ph_gly_syn"/>
    <property type="match status" value="1"/>
</dbReference>
<dbReference type="Pfam" id="PF01066">
    <property type="entry name" value="CDP-OH_P_transf"/>
    <property type="match status" value="1"/>
</dbReference>
<feature type="transmembrane region" description="Helical" evidence="13">
    <location>
        <begin position="89"/>
        <end position="114"/>
    </location>
</feature>
<evidence type="ECO:0000256" key="5">
    <source>
        <dbReference type="ARBA" id="ARBA00022692"/>
    </source>
</evidence>
<evidence type="ECO:0000256" key="9">
    <source>
        <dbReference type="ARBA" id="ARBA00023209"/>
    </source>
</evidence>
<dbReference type="GO" id="GO:0016020">
    <property type="term" value="C:membrane"/>
    <property type="evidence" value="ECO:0007669"/>
    <property type="project" value="UniProtKB-SubCell"/>
</dbReference>
<gene>
    <name evidence="14" type="primary">pgsA</name>
    <name evidence="14" type="ORF">DXC81_09120</name>
</gene>
<keyword evidence="9" id="KW-0594">Phospholipid biosynthesis</keyword>
<dbReference type="Proteomes" id="UP000260943">
    <property type="component" value="Unassembled WGS sequence"/>
</dbReference>
<comment type="subcellular location">
    <subcellularLocation>
        <location evidence="1">Membrane</location>
        <topology evidence="1">Multi-pass membrane protein</topology>
    </subcellularLocation>
</comment>
<evidence type="ECO:0000313" key="15">
    <source>
        <dbReference type="Proteomes" id="UP000260943"/>
    </source>
</evidence>
<keyword evidence="10" id="KW-1208">Phospholipid metabolism</keyword>
<comment type="similarity">
    <text evidence="2 12">Belongs to the CDP-alcohol phosphatidyltransferase class-I family.</text>
</comment>
<dbReference type="EC" id="2.7.8.5" evidence="11"/>
<proteinExistence type="inferred from homology"/>
<evidence type="ECO:0000256" key="1">
    <source>
        <dbReference type="ARBA" id="ARBA00004141"/>
    </source>
</evidence>
<evidence type="ECO:0000313" key="14">
    <source>
        <dbReference type="EMBL" id="RGL08260.1"/>
    </source>
</evidence>
<evidence type="ECO:0000256" key="2">
    <source>
        <dbReference type="ARBA" id="ARBA00010441"/>
    </source>
</evidence>
<dbReference type="PROSITE" id="PS00379">
    <property type="entry name" value="CDP_ALCOHOL_P_TRANSF"/>
    <property type="match status" value="1"/>
</dbReference>
<name>A0A3E4QPY7_9ACTN</name>
<dbReference type="GO" id="GO:0046474">
    <property type="term" value="P:glycerophospholipid biosynthetic process"/>
    <property type="evidence" value="ECO:0007669"/>
    <property type="project" value="TreeGrafter"/>
</dbReference>
<evidence type="ECO:0000256" key="6">
    <source>
        <dbReference type="ARBA" id="ARBA00022989"/>
    </source>
</evidence>
<keyword evidence="6 13" id="KW-1133">Transmembrane helix</keyword>
<feature type="transmembrane region" description="Helical" evidence="13">
    <location>
        <begin position="144"/>
        <end position="163"/>
    </location>
</feature>
<comment type="caution">
    <text evidence="14">The sequence shown here is derived from an EMBL/GenBank/DDBJ whole genome shotgun (WGS) entry which is preliminary data.</text>
</comment>
<evidence type="ECO:0000256" key="12">
    <source>
        <dbReference type="RuleBase" id="RU003750"/>
    </source>
</evidence>
<dbReference type="InterPro" id="IPR043130">
    <property type="entry name" value="CDP-OH_PTrfase_TM_dom"/>
</dbReference>
<dbReference type="InterPro" id="IPR000462">
    <property type="entry name" value="CDP-OH_P_trans"/>
</dbReference>
<keyword evidence="8 13" id="KW-0472">Membrane</keyword>
<dbReference type="RefSeq" id="WP_117680107.1">
    <property type="nucleotide sequence ID" value="NZ_CAJJKC010000002.1"/>
</dbReference>
<dbReference type="InterPro" id="IPR048254">
    <property type="entry name" value="CDP_ALCOHOL_P_TRANSF_CS"/>
</dbReference>
<keyword evidence="4 12" id="KW-0808">Transferase</keyword>
<evidence type="ECO:0000256" key="13">
    <source>
        <dbReference type="SAM" id="Phobius"/>
    </source>
</evidence>
<keyword evidence="5 13" id="KW-0812">Transmembrane</keyword>
<dbReference type="InterPro" id="IPR004570">
    <property type="entry name" value="Phosphatidylglycerol_P_synth"/>
</dbReference>
<evidence type="ECO:0000256" key="8">
    <source>
        <dbReference type="ARBA" id="ARBA00023136"/>
    </source>
</evidence>
<organism evidence="14 15">
    <name type="scientific">Collinsella tanakaei</name>
    <dbReference type="NCBI Taxonomy" id="626935"/>
    <lineage>
        <taxon>Bacteria</taxon>
        <taxon>Bacillati</taxon>
        <taxon>Actinomycetota</taxon>
        <taxon>Coriobacteriia</taxon>
        <taxon>Coriobacteriales</taxon>
        <taxon>Coriobacteriaceae</taxon>
        <taxon>Collinsella</taxon>
    </lineage>
</organism>
<dbReference type="InterPro" id="IPR050324">
    <property type="entry name" value="CDP-alcohol_PTase-I"/>
</dbReference>
<dbReference type="GO" id="GO:0008444">
    <property type="term" value="F:CDP-diacylglycerol-glycerol-3-phosphate 3-phosphatidyltransferase activity"/>
    <property type="evidence" value="ECO:0007669"/>
    <property type="project" value="UniProtKB-UniRule"/>
</dbReference>
<accession>A0A3E4QPY7</accession>
<evidence type="ECO:0000256" key="4">
    <source>
        <dbReference type="ARBA" id="ARBA00022679"/>
    </source>
</evidence>
<keyword evidence="3" id="KW-0444">Lipid biosynthesis</keyword>
<dbReference type="NCBIfam" id="TIGR00560">
    <property type="entry name" value="pgsA"/>
    <property type="match status" value="1"/>
</dbReference>
<dbReference type="PANTHER" id="PTHR14269:SF62">
    <property type="entry name" value="CDP-DIACYLGLYCEROL--GLYCEROL-3-PHOSPHATE 3-PHOSPHATIDYLTRANSFERASE 1, CHLOROPLASTIC"/>
    <property type="match status" value="1"/>
</dbReference>
<dbReference type="Gene3D" id="1.20.120.1760">
    <property type="match status" value="1"/>
</dbReference>
<evidence type="ECO:0000256" key="11">
    <source>
        <dbReference type="NCBIfam" id="TIGR00560"/>
    </source>
</evidence>
<evidence type="ECO:0000256" key="10">
    <source>
        <dbReference type="ARBA" id="ARBA00023264"/>
    </source>
</evidence>
<sequence>MASQHKELQSIWTPANIVTCVRILFIPVYMAFALGAFTIVGISYELQAIAAFVIYMVLSLTDKVDGHLARSRGEITDFGKFLDPIADKLLVFSALLIFIEQGVLASWIVFIILFREFLVSALRMVASANGEVIAADKLGKWKTAVTMVAICGYLLVDVIALYSVDAASILLTVCHVFMAAAVVLTVVSGAQYFWNCRKIVFRV</sequence>
<keyword evidence="7" id="KW-0443">Lipid metabolism</keyword>
<reference evidence="14 15" key="1">
    <citation type="submission" date="2018-08" db="EMBL/GenBank/DDBJ databases">
        <title>A genome reference for cultivated species of the human gut microbiota.</title>
        <authorList>
            <person name="Zou Y."/>
            <person name="Xue W."/>
            <person name="Luo G."/>
        </authorList>
    </citation>
    <scope>NUCLEOTIDE SEQUENCE [LARGE SCALE GENOMIC DNA]</scope>
    <source>
        <strain evidence="14 15">TF08-14</strain>
    </source>
</reference>
<feature type="transmembrane region" description="Helical" evidence="13">
    <location>
        <begin position="169"/>
        <end position="194"/>
    </location>
</feature>
<dbReference type="PANTHER" id="PTHR14269">
    <property type="entry name" value="CDP-DIACYLGLYCEROL--GLYCEROL-3-PHOSPHATE 3-PHOSPHATIDYLTRANSFERASE-RELATED"/>
    <property type="match status" value="1"/>
</dbReference>
<evidence type="ECO:0000256" key="3">
    <source>
        <dbReference type="ARBA" id="ARBA00022516"/>
    </source>
</evidence>